<keyword evidence="11" id="KW-1185">Reference proteome</keyword>
<evidence type="ECO:0000313" key="11">
    <source>
        <dbReference type="Proteomes" id="UP000032305"/>
    </source>
</evidence>
<evidence type="ECO:0000259" key="8">
    <source>
        <dbReference type="PROSITE" id="PS50110"/>
    </source>
</evidence>
<dbReference type="Gene3D" id="1.10.10.10">
    <property type="entry name" value="Winged helix-like DNA-binding domain superfamily/Winged helix DNA-binding domain"/>
    <property type="match status" value="1"/>
</dbReference>
<evidence type="ECO:0000256" key="7">
    <source>
        <dbReference type="PROSITE-ProRule" id="PRU01091"/>
    </source>
</evidence>
<dbReference type="InterPro" id="IPR011006">
    <property type="entry name" value="CheY-like_superfamily"/>
</dbReference>
<dbReference type="SUPFAM" id="SSF46894">
    <property type="entry name" value="C-terminal effector domain of the bipartite response regulators"/>
    <property type="match status" value="1"/>
</dbReference>
<feature type="domain" description="OmpR/PhoB-type" evidence="9">
    <location>
        <begin position="128"/>
        <end position="226"/>
    </location>
</feature>
<dbReference type="GO" id="GO:0000156">
    <property type="term" value="F:phosphorelay response regulator activity"/>
    <property type="evidence" value="ECO:0007669"/>
    <property type="project" value="TreeGrafter"/>
</dbReference>
<dbReference type="InterPro" id="IPR001789">
    <property type="entry name" value="Sig_transdc_resp-reg_receiver"/>
</dbReference>
<dbReference type="eggNOG" id="COG0745">
    <property type="taxonomic scope" value="Bacteria"/>
</dbReference>
<dbReference type="EMBL" id="BBPI01000034">
    <property type="protein sequence ID" value="GAM00454.1"/>
    <property type="molecule type" value="Genomic_DNA"/>
</dbReference>
<dbReference type="Gene3D" id="6.10.250.690">
    <property type="match status" value="1"/>
</dbReference>
<dbReference type="RefSeq" id="WP_174435511.1">
    <property type="nucleotide sequence ID" value="NZ_BBPI01000034.1"/>
</dbReference>
<dbReference type="SMART" id="SM00448">
    <property type="entry name" value="REC"/>
    <property type="match status" value="1"/>
</dbReference>
<reference evidence="10 11" key="1">
    <citation type="submission" date="2014-11" db="EMBL/GenBank/DDBJ databases">
        <title>Whole genome shotgun sequence of Sphingomonas parapaucimobilis NBRC 15100.</title>
        <authorList>
            <person name="Katano-Makiyama Y."/>
            <person name="Hosoyama A."/>
            <person name="Hashimoto M."/>
            <person name="Hosoyama Y."/>
            <person name="Noguchi M."/>
            <person name="Numata M."/>
            <person name="Tsuchikane K."/>
            <person name="Hirakata S."/>
            <person name="Uohara A."/>
            <person name="Shimodaira J."/>
            <person name="Ohji S."/>
            <person name="Ichikawa N."/>
            <person name="Kimura A."/>
            <person name="Yamazoe A."/>
            <person name="Fujita N."/>
        </authorList>
    </citation>
    <scope>NUCLEOTIDE SEQUENCE [LARGE SCALE GENOMIC DNA]</scope>
    <source>
        <strain evidence="10 11">NBRC 15100</strain>
    </source>
</reference>
<feature type="modified residue" description="4-aspartylphosphate" evidence="6">
    <location>
        <position position="53"/>
    </location>
</feature>
<dbReference type="Gene3D" id="3.40.50.2300">
    <property type="match status" value="1"/>
</dbReference>
<dbReference type="Proteomes" id="UP000032305">
    <property type="component" value="Unassembled WGS sequence"/>
</dbReference>
<keyword evidence="3" id="KW-0805">Transcription regulation</keyword>
<keyword evidence="2" id="KW-0902">Two-component regulatory system</keyword>
<dbReference type="PANTHER" id="PTHR48111">
    <property type="entry name" value="REGULATOR OF RPOS"/>
    <property type="match status" value="1"/>
</dbReference>
<dbReference type="PROSITE" id="PS51755">
    <property type="entry name" value="OMPR_PHOB"/>
    <property type="match status" value="1"/>
</dbReference>
<comment type="caution">
    <text evidence="10">The sequence shown here is derived from an EMBL/GenBank/DDBJ whole genome shotgun (WGS) entry which is preliminary data.</text>
</comment>
<evidence type="ECO:0000256" key="4">
    <source>
        <dbReference type="ARBA" id="ARBA00023125"/>
    </source>
</evidence>
<sequence>MSLHLLLVEDDATYAHGLAADLIALGHRVEHVGDGRLALAAMDREQYDAVILDRMMPRLDGLSVVETLRSRGITVPVVMLTALSMATDKVDGLEAGADDYVVKPVEPPELVARIQAVIRGRRWTVSETDTIRAGDIVVSPTSFRAWRGGQPITLANLELKLLAELARHAGEVLTRAMLIERVWGYDFEPETNIVDVYIRRLRVKLTEDGGEDPIETVRGIGYSLKP</sequence>
<dbReference type="GO" id="GO:0032993">
    <property type="term" value="C:protein-DNA complex"/>
    <property type="evidence" value="ECO:0007669"/>
    <property type="project" value="TreeGrafter"/>
</dbReference>
<keyword evidence="4 7" id="KW-0238">DNA-binding</keyword>
<feature type="DNA-binding region" description="OmpR/PhoB-type" evidence="7">
    <location>
        <begin position="128"/>
        <end position="226"/>
    </location>
</feature>
<keyword evidence="5" id="KW-0804">Transcription</keyword>
<dbReference type="GO" id="GO:0000976">
    <property type="term" value="F:transcription cis-regulatory region binding"/>
    <property type="evidence" value="ECO:0007669"/>
    <property type="project" value="TreeGrafter"/>
</dbReference>
<accession>A0A0A1W6C4</accession>
<evidence type="ECO:0000259" key="9">
    <source>
        <dbReference type="PROSITE" id="PS51755"/>
    </source>
</evidence>
<dbReference type="InterPro" id="IPR001867">
    <property type="entry name" value="OmpR/PhoB-type_DNA-bd"/>
</dbReference>
<dbReference type="CDD" id="cd00383">
    <property type="entry name" value="trans_reg_C"/>
    <property type="match status" value="1"/>
</dbReference>
<evidence type="ECO:0000313" key="10">
    <source>
        <dbReference type="EMBL" id="GAM00454.1"/>
    </source>
</evidence>
<dbReference type="AlphaFoldDB" id="A0A0A1W6C4"/>
<dbReference type="InterPro" id="IPR039420">
    <property type="entry name" value="WalR-like"/>
</dbReference>
<organism evidence="10 11">
    <name type="scientific">Sphingomonas parapaucimobilis NBRC 15100</name>
    <dbReference type="NCBI Taxonomy" id="1219049"/>
    <lineage>
        <taxon>Bacteria</taxon>
        <taxon>Pseudomonadati</taxon>
        <taxon>Pseudomonadota</taxon>
        <taxon>Alphaproteobacteria</taxon>
        <taxon>Sphingomonadales</taxon>
        <taxon>Sphingomonadaceae</taxon>
        <taxon>Sphingomonas</taxon>
    </lineage>
</organism>
<dbReference type="Pfam" id="PF00072">
    <property type="entry name" value="Response_reg"/>
    <property type="match status" value="1"/>
</dbReference>
<dbReference type="PANTHER" id="PTHR48111:SF28">
    <property type="entry name" value="TRANSCRIPTIONAL REGULATORY PROTEIN TCRX-RELATED"/>
    <property type="match status" value="1"/>
</dbReference>
<dbReference type="Pfam" id="PF00486">
    <property type="entry name" value="Trans_reg_C"/>
    <property type="match status" value="1"/>
</dbReference>
<dbReference type="InterPro" id="IPR016032">
    <property type="entry name" value="Sig_transdc_resp-reg_C-effctor"/>
</dbReference>
<dbReference type="InterPro" id="IPR036388">
    <property type="entry name" value="WH-like_DNA-bd_sf"/>
</dbReference>
<evidence type="ECO:0000256" key="5">
    <source>
        <dbReference type="ARBA" id="ARBA00023163"/>
    </source>
</evidence>
<keyword evidence="1 6" id="KW-0597">Phosphoprotein</keyword>
<evidence type="ECO:0000256" key="3">
    <source>
        <dbReference type="ARBA" id="ARBA00023015"/>
    </source>
</evidence>
<name>A0A0A1W6C4_9SPHN</name>
<dbReference type="GO" id="GO:0006355">
    <property type="term" value="P:regulation of DNA-templated transcription"/>
    <property type="evidence" value="ECO:0007669"/>
    <property type="project" value="InterPro"/>
</dbReference>
<protein>
    <submittedName>
        <fullName evidence="10">Putative two-component response regulator</fullName>
    </submittedName>
</protein>
<evidence type="ECO:0000256" key="6">
    <source>
        <dbReference type="PROSITE-ProRule" id="PRU00169"/>
    </source>
</evidence>
<evidence type="ECO:0000256" key="1">
    <source>
        <dbReference type="ARBA" id="ARBA00022553"/>
    </source>
</evidence>
<dbReference type="SMART" id="SM00862">
    <property type="entry name" value="Trans_reg_C"/>
    <property type="match status" value="1"/>
</dbReference>
<dbReference type="PROSITE" id="PS50110">
    <property type="entry name" value="RESPONSE_REGULATORY"/>
    <property type="match status" value="1"/>
</dbReference>
<dbReference type="GO" id="GO:0005829">
    <property type="term" value="C:cytosol"/>
    <property type="evidence" value="ECO:0007669"/>
    <property type="project" value="TreeGrafter"/>
</dbReference>
<dbReference type="SUPFAM" id="SSF52172">
    <property type="entry name" value="CheY-like"/>
    <property type="match status" value="1"/>
</dbReference>
<evidence type="ECO:0000256" key="2">
    <source>
        <dbReference type="ARBA" id="ARBA00023012"/>
    </source>
</evidence>
<gene>
    <name evidence="10" type="ORF">SP5_034_00260</name>
</gene>
<proteinExistence type="predicted"/>
<dbReference type="FunFam" id="1.10.10.10:FF:000005">
    <property type="entry name" value="Two-component system response regulator"/>
    <property type="match status" value="1"/>
</dbReference>
<feature type="domain" description="Response regulatory" evidence="8">
    <location>
        <begin position="4"/>
        <end position="118"/>
    </location>
</feature>